<name>A0A514TV09_9CAUD</name>
<dbReference type="Proteomes" id="UP000317703">
    <property type="component" value="Segment"/>
</dbReference>
<dbReference type="EMBL" id="MN032614">
    <property type="protein sequence ID" value="QDJ96867.1"/>
    <property type="molecule type" value="Genomic_DNA"/>
</dbReference>
<evidence type="ECO:0000313" key="2">
    <source>
        <dbReference type="Proteomes" id="UP000317703"/>
    </source>
</evidence>
<accession>A0A514TV09</accession>
<proteinExistence type="predicted"/>
<sequence>MSFKEQVHSLLPPGSTFLRMFSESPTRSKVEYQLGEQWNGVVIDKVDLGKLSEVIPFISLTSPCTMNDLYKQISDQFDLGLVQGTDYNDSTTLSLDSTDRYLTLPVLPDSLGYYGEFKCRVRASGDSLNSYLSDRDLTTISFDKLFPLTTLRFYLVSRIFSLPTGKLFSDVGLSSGFINELVTTLNKQFPIYSTECLEELLQRGQVTGLVNDGISDLFVFKLPDGNEFFVRFSSHWNDLPNVNFIFNSGINTLDDNSEGLLSGSESVDLENPVENEGETLYKQALTLVNDPNPSLTPEENTLQLEEEIKEEIIINDNGKEIEIIEEETVVTFE</sequence>
<organism evidence="1 2">
    <name type="scientific">Aeromonas phage PS1</name>
    <dbReference type="NCBI Taxonomy" id="2591406"/>
    <lineage>
        <taxon>Viruses</taxon>
        <taxon>Duplodnaviria</taxon>
        <taxon>Heunggongvirae</taxon>
        <taxon>Uroviricota</taxon>
        <taxon>Caudoviricetes</taxon>
        <taxon>Chimalliviridae</taxon>
        <taxon>Ferozepurvirus</taxon>
        <taxon>Ferozepurvirus PS1</taxon>
    </lineage>
</organism>
<evidence type="ECO:0000313" key="1">
    <source>
        <dbReference type="EMBL" id="QDJ96867.1"/>
    </source>
</evidence>
<gene>
    <name evidence="1" type="ORF">PS1_0108</name>
</gene>
<keyword evidence="2" id="KW-1185">Reference proteome</keyword>
<reference evidence="1" key="1">
    <citation type="submission" date="2019-06" db="EMBL/GenBank/DDBJ databases">
        <title>Complete genome sequence of Aeromonas hydrophila bacteriophage PS1.</title>
        <authorList>
            <person name="Rai S."/>
            <person name="Tyagi A."/>
            <person name="Kumar N."/>
            <person name="Singh N."/>
        </authorList>
    </citation>
    <scope>NUCLEOTIDE SEQUENCE [LARGE SCALE GENOMIC DNA]</scope>
</reference>
<protein>
    <submittedName>
        <fullName evidence="1">Uncharacterized protein</fullName>
    </submittedName>
</protein>